<dbReference type="RefSeq" id="WP_089945425.1">
    <property type="nucleotide sequence ID" value="NZ_FNOI01000001.1"/>
</dbReference>
<dbReference type="Proteomes" id="UP000199441">
    <property type="component" value="Unassembled WGS sequence"/>
</dbReference>
<sequence>MGLISRVLGAGVKDAADAAVDVAEVFRPNATRQMELGHEAFSAALTQHGAEFQYGGVGRFDRLMNGLNRLPRPMLALGTLGLFIYAMVDPYGFSDRMRGLAYVPEPLWWLLGAIVSFYFGARELHYKRAPSRALRRPKPSSNPALEAWRAQRGG</sequence>
<protein>
    <submittedName>
        <fullName evidence="3">Holin of 3TMs, for gene-transfer release</fullName>
    </submittedName>
</protein>
<dbReference type="STRING" id="670155.SAMN04488001_1134"/>
<keyword evidence="4" id="KW-1185">Reference proteome</keyword>
<keyword evidence="2" id="KW-0472">Membrane</keyword>
<accession>A0A1H2TDK9</accession>
<dbReference type="OrthoDB" id="7355053at2"/>
<gene>
    <name evidence="3" type="ORF">SAMN04488001_1134</name>
</gene>
<proteinExistence type="predicted"/>
<evidence type="ECO:0000256" key="1">
    <source>
        <dbReference type="SAM" id="MobiDB-lite"/>
    </source>
</evidence>
<reference evidence="4" key="1">
    <citation type="submission" date="2016-10" db="EMBL/GenBank/DDBJ databases">
        <authorList>
            <person name="Varghese N."/>
            <person name="Submissions S."/>
        </authorList>
    </citation>
    <scope>NUCLEOTIDE SEQUENCE [LARGE SCALE GENOMIC DNA]</scope>
    <source>
        <strain evidence="4">DSM 26922</strain>
    </source>
</reference>
<organism evidence="3 4">
    <name type="scientific">Litoreibacter albidus</name>
    <dbReference type="NCBI Taxonomy" id="670155"/>
    <lineage>
        <taxon>Bacteria</taxon>
        <taxon>Pseudomonadati</taxon>
        <taxon>Pseudomonadota</taxon>
        <taxon>Alphaproteobacteria</taxon>
        <taxon>Rhodobacterales</taxon>
        <taxon>Roseobacteraceae</taxon>
        <taxon>Litoreibacter</taxon>
    </lineage>
</organism>
<evidence type="ECO:0000256" key="2">
    <source>
        <dbReference type="SAM" id="Phobius"/>
    </source>
</evidence>
<dbReference type="InterPro" id="IPR021497">
    <property type="entry name" value="GTA_holin_3TM"/>
</dbReference>
<feature type="transmembrane region" description="Helical" evidence="2">
    <location>
        <begin position="70"/>
        <end position="88"/>
    </location>
</feature>
<keyword evidence="2" id="KW-0812">Transmembrane</keyword>
<name>A0A1H2TDK9_9RHOB</name>
<evidence type="ECO:0000313" key="4">
    <source>
        <dbReference type="Proteomes" id="UP000199441"/>
    </source>
</evidence>
<feature type="transmembrane region" description="Helical" evidence="2">
    <location>
        <begin position="108"/>
        <end position="126"/>
    </location>
</feature>
<dbReference type="EMBL" id="FNOI01000001">
    <property type="protein sequence ID" value="SDW42053.1"/>
    <property type="molecule type" value="Genomic_DNA"/>
</dbReference>
<keyword evidence="2" id="KW-1133">Transmembrane helix</keyword>
<dbReference type="Pfam" id="PF11351">
    <property type="entry name" value="GTA_holin_3TM"/>
    <property type="match status" value="1"/>
</dbReference>
<evidence type="ECO:0000313" key="3">
    <source>
        <dbReference type="EMBL" id="SDW42053.1"/>
    </source>
</evidence>
<feature type="region of interest" description="Disordered" evidence="1">
    <location>
        <begin position="131"/>
        <end position="154"/>
    </location>
</feature>
<dbReference type="AlphaFoldDB" id="A0A1H2TDK9"/>